<comment type="caution">
    <text evidence="1">The sequence shown here is derived from an EMBL/GenBank/DDBJ whole genome shotgun (WGS) entry which is preliminary data.</text>
</comment>
<dbReference type="AlphaFoldDB" id="A0A1Y1VXD2"/>
<dbReference type="EMBL" id="MCFD01000023">
    <property type="protein sequence ID" value="ORX65685.1"/>
    <property type="molecule type" value="Genomic_DNA"/>
</dbReference>
<evidence type="ECO:0000313" key="1">
    <source>
        <dbReference type="EMBL" id="ORX65685.1"/>
    </source>
</evidence>
<dbReference type="Proteomes" id="UP000193922">
    <property type="component" value="Unassembled WGS sequence"/>
</dbReference>
<organism evidence="1 2">
    <name type="scientific">Linderina pennispora</name>
    <dbReference type="NCBI Taxonomy" id="61395"/>
    <lineage>
        <taxon>Eukaryota</taxon>
        <taxon>Fungi</taxon>
        <taxon>Fungi incertae sedis</taxon>
        <taxon>Zoopagomycota</taxon>
        <taxon>Kickxellomycotina</taxon>
        <taxon>Kickxellomycetes</taxon>
        <taxon>Kickxellales</taxon>
        <taxon>Kickxellaceae</taxon>
        <taxon>Linderina</taxon>
    </lineage>
</organism>
<gene>
    <name evidence="1" type="ORF">DL89DRAFT_98473</name>
</gene>
<evidence type="ECO:0000313" key="2">
    <source>
        <dbReference type="Proteomes" id="UP000193922"/>
    </source>
</evidence>
<dbReference type="RefSeq" id="XP_040739796.1">
    <property type="nucleotide sequence ID" value="XM_040892314.1"/>
</dbReference>
<name>A0A1Y1VXD2_9FUNG</name>
<proteinExistence type="predicted"/>
<accession>A0A1Y1VXD2</accession>
<reference evidence="1 2" key="1">
    <citation type="submission" date="2016-07" db="EMBL/GenBank/DDBJ databases">
        <title>Pervasive Adenine N6-methylation of Active Genes in Fungi.</title>
        <authorList>
            <consortium name="DOE Joint Genome Institute"/>
            <person name="Mondo S.J."/>
            <person name="Dannebaum R.O."/>
            <person name="Kuo R.C."/>
            <person name="Labutti K."/>
            <person name="Haridas S."/>
            <person name="Kuo A."/>
            <person name="Salamov A."/>
            <person name="Ahrendt S.R."/>
            <person name="Lipzen A."/>
            <person name="Sullivan W."/>
            <person name="Andreopoulos W.B."/>
            <person name="Clum A."/>
            <person name="Lindquist E."/>
            <person name="Daum C."/>
            <person name="Ramamoorthy G.K."/>
            <person name="Gryganskyi A."/>
            <person name="Culley D."/>
            <person name="Magnuson J.K."/>
            <person name="James T.Y."/>
            <person name="O'Malley M.A."/>
            <person name="Stajich J.E."/>
            <person name="Spatafora J.W."/>
            <person name="Visel A."/>
            <person name="Grigoriev I.V."/>
        </authorList>
    </citation>
    <scope>NUCLEOTIDE SEQUENCE [LARGE SCALE GENOMIC DNA]</scope>
    <source>
        <strain evidence="1 2">ATCC 12442</strain>
    </source>
</reference>
<keyword evidence="2" id="KW-1185">Reference proteome</keyword>
<sequence>MKSAQHRKSWTSAILQWHGTRSHWRHCFFGSRTTSPISESSSCIEAVTAYAHCLSSPVLFLEICAFSYRIVAPAAVRPTSPSNITGAERNCGRGSQNAGKIESNIAHGMEMTTHKVGLTLAIQKYFGYFFSSGAWWPRGEKTDGDVVRE</sequence>
<protein>
    <submittedName>
        <fullName evidence="1">Uncharacterized protein</fullName>
    </submittedName>
</protein>
<dbReference type="GeneID" id="63808962"/>